<dbReference type="RefSeq" id="WP_160734022.1">
    <property type="nucleotide sequence ID" value="NZ_CP139719.1"/>
</dbReference>
<dbReference type="PANTHER" id="PTHR48081">
    <property type="entry name" value="AB HYDROLASE SUPERFAMILY PROTEIN C4A8.06C"/>
    <property type="match status" value="1"/>
</dbReference>
<evidence type="ECO:0000313" key="4">
    <source>
        <dbReference type="EMBL" id="MXO69396.1"/>
    </source>
</evidence>
<gene>
    <name evidence="4" type="ORF">GRI72_11230</name>
</gene>
<keyword evidence="2" id="KW-0732">Signal</keyword>
<keyword evidence="1 4" id="KW-0378">Hydrolase</keyword>
<feature type="domain" description="BD-FAE-like" evidence="3">
    <location>
        <begin position="50"/>
        <end position="251"/>
    </location>
</feature>
<evidence type="ECO:0000256" key="2">
    <source>
        <dbReference type="SAM" id="SignalP"/>
    </source>
</evidence>
<dbReference type="InterPro" id="IPR050300">
    <property type="entry name" value="GDXG_lipolytic_enzyme"/>
</dbReference>
<evidence type="ECO:0000259" key="3">
    <source>
        <dbReference type="Pfam" id="PF20434"/>
    </source>
</evidence>
<sequence length="294" mass="30876">MLGACALALLLPAPAAMPAAARAETAARAQPSQIHRDVVYRTVDDVELRLDVYRSPTADEGPAPVVVYFHGGGWARGQRPESWKGFSPFLGAGFSVVAVQYRLSGQARAPAAVQDVRCAIHWIGSKAAEYGFDPDRIVAYGTSAGGHLALMAAYLPQDSAIDVPECRGAPRVAAVLDFYGPADLTRIVPEGSPRHPTVARWVGDYPGAAAMDAAMSPARHVGENTPPTLIVHGDRDKVVPIAQSFLLLEALQGAGVASELLTVPGGGHGKFDTAARAEIVDRALAFLRAQGLAD</sequence>
<dbReference type="InterPro" id="IPR049492">
    <property type="entry name" value="BD-FAE-like_dom"/>
</dbReference>
<evidence type="ECO:0000256" key="1">
    <source>
        <dbReference type="ARBA" id="ARBA00022801"/>
    </source>
</evidence>
<organism evidence="4 5">
    <name type="scientific">Pelagerythrobacter marinus</name>
    <dbReference type="NCBI Taxonomy" id="538382"/>
    <lineage>
        <taxon>Bacteria</taxon>
        <taxon>Pseudomonadati</taxon>
        <taxon>Pseudomonadota</taxon>
        <taxon>Alphaproteobacteria</taxon>
        <taxon>Sphingomonadales</taxon>
        <taxon>Erythrobacteraceae</taxon>
        <taxon>Pelagerythrobacter</taxon>
    </lineage>
</organism>
<dbReference type="EMBL" id="WTYO01000005">
    <property type="protein sequence ID" value="MXO69396.1"/>
    <property type="molecule type" value="Genomic_DNA"/>
</dbReference>
<feature type="chain" id="PRO_5045381548" evidence="2">
    <location>
        <begin position="22"/>
        <end position="294"/>
    </location>
</feature>
<dbReference type="Pfam" id="PF20434">
    <property type="entry name" value="BD-FAE"/>
    <property type="match status" value="1"/>
</dbReference>
<feature type="signal peptide" evidence="2">
    <location>
        <begin position="1"/>
        <end position="21"/>
    </location>
</feature>
<protein>
    <submittedName>
        <fullName evidence="4">Alpha/beta fold hydrolase</fullName>
    </submittedName>
</protein>
<accession>A0ABW9UZL2</accession>
<keyword evidence="5" id="KW-1185">Reference proteome</keyword>
<dbReference type="InterPro" id="IPR029058">
    <property type="entry name" value="AB_hydrolase_fold"/>
</dbReference>
<dbReference type="SUPFAM" id="SSF53474">
    <property type="entry name" value="alpha/beta-Hydrolases"/>
    <property type="match status" value="1"/>
</dbReference>
<comment type="caution">
    <text evidence="4">The sequence shown here is derived from an EMBL/GenBank/DDBJ whole genome shotgun (WGS) entry which is preliminary data.</text>
</comment>
<proteinExistence type="predicted"/>
<dbReference type="Gene3D" id="3.40.50.1820">
    <property type="entry name" value="alpha/beta hydrolase"/>
    <property type="match status" value="1"/>
</dbReference>
<reference evidence="4 5" key="1">
    <citation type="submission" date="2019-12" db="EMBL/GenBank/DDBJ databases">
        <title>Genomic-based taxomic classification of the family Erythrobacteraceae.</title>
        <authorList>
            <person name="Xu L."/>
        </authorList>
    </citation>
    <scope>NUCLEOTIDE SEQUENCE [LARGE SCALE GENOMIC DNA]</scope>
    <source>
        <strain evidence="4 5">H32</strain>
    </source>
</reference>
<dbReference type="Proteomes" id="UP000444401">
    <property type="component" value="Unassembled WGS sequence"/>
</dbReference>
<evidence type="ECO:0000313" key="5">
    <source>
        <dbReference type="Proteomes" id="UP000444401"/>
    </source>
</evidence>
<dbReference type="GO" id="GO:0016787">
    <property type="term" value="F:hydrolase activity"/>
    <property type="evidence" value="ECO:0007669"/>
    <property type="project" value="UniProtKB-KW"/>
</dbReference>
<name>A0ABW9UZL2_9SPHN</name>